<comment type="similarity">
    <text evidence="1">Belongs to the peptidase C40 family.</text>
</comment>
<dbReference type="InterPro" id="IPR052062">
    <property type="entry name" value="Murein_DD/LD_carboxypeptidase"/>
</dbReference>
<accession>A0A2N5H7B6</accession>
<evidence type="ECO:0000256" key="3">
    <source>
        <dbReference type="ARBA" id="ARBA00022729"/>
    </source>
</evidence>
<evidence type="ECO:0000313" key="11">
    <source>
        <dbReference type="EMBL" id="PLS01411.1"/>
    </source>
</evidence>
<dbReference type="CDD" id="cd00118">
    <property type="entry name" value="LysM"/>
    <property type="match status" value="4"/>
</dbReference>
<sequence>MKKTIIRSLSTTALFSFAFAGSALAASYKVQKGDTLSKIASDHHTSVDNIKKLNGLTSDRIYVNQTLQLSSNAPAASVQAVQQTTYKVVSGDALIKIANRFHVTVGEIQQWNNLKGTTIYVGQTLKVSAPGKTVTVTAPTKPAAAASTSKPVTSATPQTATTTYTVKSGDCLSKIGSAYGMSIQQLKSLNSLKSDLIYVGQKLKVNAKQTSTSTPAATKAPAAAKPAASKPKPTAATSNYVVKSGDTLGKIAVTYDMTVQALKTLNSLKSDMIYVGQTLKVTGKAPVVSAPAAPVTDSDFGAKVVSTAKSLIGIPYVWAGSSTSGFDCSGFIYYVANKAGKSLGRTSAAGYYDRSYYVNTPKAGDLVFFENTYKQGISHVGFYLNENQFIHADEAHGIMISNLHSPYYTAHFAAFKRFY</sequence>
<evidence type="ECO:0000256" key="2">
    <source>
        <dbReference type="ARBA" id="ARBA00022670"/>
    </source>
</evidence>
<dbReference type="GO" id="GO:0008234">
    <property type="term" value="F:cysteine-type peptidase activity"/>
    <property type="evidence" value="ECO:0007669"/>
    <property type="project" value="UniProtKB-KW"/>
</dbReference>
<feature type="compositionally biased region" description="Low complexity" evidence="7">
    <location>
        <begin position="210"/>
        <end position="235"/>
    </location>
</feature>
<protein>
    <submittedName>
        <fullName evidence="11">Peptidoglycan endopeptidase</fullName>
    </submittedName>
</protein>
<dbReference type="Pfam" id="PF01476">
    <property type="entry name" value="LysM"/>
    <property type="match status" value="4"/>
</dbReference>
<dbReference type="Gene3D" id="3.90.1720.10">
    <property type="entry name" value="endopeptidase domain like (from Nostoc punctiforme)"/>
    <property type="match status" value="1"/>
</dbReference>
<feature type="domain" description="LysM" evidence="9">
    <location>
        <begin position="26"/>
        <end position="69"/>
    </location>
</feature>
<evidence type="ECO:0000256" key="4">
    <source>
        <dbReference type="ARBA" id="ARBA00022737"/>
    </source>
</evidence>
<dbReference type="InterPro" id="IPR036779">
    <property type="entry name" value="LysM_dom_sf"/>
</dbReference>
<evidence type="ECO:0000256" key="7">
    <source>
        <dbReference type="SAM" id="MobiDB-lite"/>
    </source>
</evidence>
<gene>
    <name evidence="11" type="ORF">CVD27_25350</name>
</gene>
<dbReference type="PANTHER" id="PTHR47360:SF1">
    <property type="entry name" value="ENDOPEPTIDASE NLPC-RELATED"/>
    <property type="match status" value="1"/>
</dbReference>
<organism evidence="11 12">
    <name type="scientific">Neobacillus cucumis</name>
    <dbReference type="NCBI Taxonomy" id="1740721"/>
    <lineage>
        <taxon>Bacteria</taxon>
        <taxon>Bacillati</taxon>
        <taxon>Bacillota</taxon>
        <taxon>Bacilli</taxon>
        <taxon>Bacillales</taxon>
        <taxon>Bacillaceae</taxon>
        <taxon>Neobacillus</taxon>
    </lineage>
</organism>
<feature type="domain" description="LysM" evidence="9">
    <location>
        <begin position="162"/>
        <end position="205"/>
    </location>
</feature>
<dbReference type="SMART" id="SM00257">
    <property type="entry name" value="LysM"/>
    <property type="match status" value="4"/>
</dbReference>
<dbReference type="OrthoDB" id="9813368at2"/>
<proteinExistence type="inferred from homology"/>
<dbReference type="InterPro" id="IPR018392">
    <property type="entry name" value="LysM"/>
</dbReference>
<evidence type="ECO:0000313" key="12">
    <source>
        <dbReference type="Proteomes" id="UP000234950"/>
    </source>
</evidence>
<evidence type="ECO:0000256" key="8">
    <source>
        <dbReference type="SAM" id="SignalP"/>
    </source>
</evidence>
<keyword evidence="4" id="KW-0677">Repeat</keyword>
<feature type="chain" id="PRO_5014794953" evidence="8">
    <location>
        <begin position="26"/>
        <end position="419"/>
    </location>
</feature>
<evidence type="ECO:0000256" key="1">
    <source>
        <dbReference type="ARBA" id="ARBA00007074"/>
    </source>
</evidence>
<dbReference type="PANTHER" id="PTHR47360">
    <property type="entry name" value="MUREIN DD-ENDOPEPTIDASE MEPS/MUREIN LD-CARBOXYPEPTIDASE"/>
    <property type="match status" value="1"/>
</dbReference>
<dbReference type="InterPro" id="IPR038765">
    <property type="entry name" value="Papain-like_cys_pep_sf"/>
</dbReference>
<dbReference type="Pfam" id="PF00877">
    <property type="entry name" value="NLPC_P60"/>
    <property type="match status" value="1"/>
</dbReference>
<feature type="region of interest" description="Disordered" evidence="7">
    <location>
        <begin position="209"/>
        <end position="235"/>
    </location>
</feature>
<feature type="domain" description="NlpC/P60" evidence="10">
    <location>
        <begin position="298"/>
        <end position="419"/>
    </location>
</feature>
<name>A0A2N5H7B6_9BACI</name>
<evidence type="ECO:0000259" key="9">
    <source>
        <dbReference type="PROSITE" id="PS51782"/>
    </source>
</evidence>
<dbReference type="PROSITE" id="PS51782">
    <property type="entry name" value="LYSM"/>
    <property type="match status" value="4"/>
</dbReference>
<comment type="caution">
    <text evidence="11">The sequence shown here is derived from an EMBL/GenBank/DDBJ whole genome shotgun (WGS) entry which is preliminary data.</text>
</comment>
<dbReference type="AlphaFoldDB" id="A0A2N5H7B6"/>
<dbReference type="SUPFAM" id="SSF54106">
    <property type="entry name" value="LysM domain"/>
    <property type="match status" value="4"/>
</dbReference>
<dbReference type="Proteomes" id="UP000234950">
    <property type="component" value="Unassembled WGS sequence"/>
</dbReference>
<keyword evidence="6" id="KW-0788">Thiol protease</keyword>
<dbReference type="EMBL" id="PGVE01000097">
    <property type="protein sequence ID" value="PLS01411.1"/>
    <property type="molecule type" value="Genomic_DNA"/>
</dbReference>
<feature type="domain" description="LysM" evidence="9">
    <location>
        <begin position="238"/>
        <end position="281"/>
    </location>
</feature>
<dbReference type="GO" id="GO:0006508">
    <property type="term" value="P:proteolysis"/>
    <property type="evidence" value="ECO:0007669"/>
    <property type="project" value="UniProtKB-KW"/>
</dbReference>
<dbReference type="InterPro" id="IPR000064">
    <property type="entry name" value="NLP_P60_dom"/>
</dbReference>
<feature type="domain" description="LysM" evidence="9">
    <location>
        <begin position="84"/>
        <end position="127"/>
    </location>
</feature>
<keyword evidence="3 8" id="KW-0732">Signal</keyword>
<evidence type="ECO:0000256" key="6">
    <source>
        <dbReference type="ARBA" id="ARBA00022807"/>
    </source>
</evidence>
<keyword evidence="2" id="KW-0645">Protease</keyword>
<dbReference type="RefSeq" id="WP_101651675.1">
    <property type="nucleotide sequence ID" value="NZ_PGVE01000097.1"/>
</dbReference>
<dbReference type="PROSITE" id="PS51935">
    <property type="entry name" value="NLPC_P60"/>
    <property type="match status" value="1"/>
</dbReference>
<dbReference type="Gene3D" id="3.10.350.10">
    <property type="entry name" value="LysM domain"/>
    <property type="match status" value="4"/>
</dbReference>
<dbReference type="SUPFAM" id="SSF54001">
    <property type="entry name" value="Cysteine proteinases"/>
    <property type="match status" value="1"/>
</dbReference>
<keyword evidence="12" id="KW-1185">Reference proteome</keyword>
<reference evidence="11 12" key="1">
    <citation type="submission" date="2017-11" db="EMBL/GenBank/DDBJ databases">
        <title>Comparitive Functional Genomics of Dry Heat Resistant strains isolated from the Viking Spacecraft.</title>
        <authorList>
            <person name="Seuylemezian A."/>
            <person name="Cooper K."/>
            <person name="Vaishampayan P."/>
        </authorList>
    </citation>
    <scope>NUCLEOTIDE SEQUENCE [LARGE SCALE GENOMIC DNA]</scope>
    <source>
        <strain evidence="11 12">V32-6</strain>
    </source>
</reference>
<evidence type="ECO:0000256" key="5">
    <source>
        <dbReference type="ARBA" id="ARBA00022801"/>
    </source>
</evidence>
<evidence type="ECO:0000259" key="10">
    <source>
        <dbReference type="PROSITE" id="PS51935"/>
    </source>
</evidence>
<keyword evidence="5" id="KW-0378">Hydrolase</keyword>
<feature type="signal peptide" evidence="8">
    <location>
        <begin position="1"/>
        <end position="25"/>
    </location>
</feature>